<keyword evidence="12 20" id="KW-0547">Nucleotide-binding</keyword>
<evidence type="ECO:0000256" key="16">
    <source>
        <dbReference type="ARBA" id="ARBA00022840"/>
    </source>
</evidence>
<evidence type="ECO:0000256" key="6">
    <source>
        <dbReference type="ARBA" id="ARBA00022490"/>
    </source>
</evidence>
<keyword evidence="16 20" id="KW-0067">ATP-binding</keyword>
<dbReference type="OMA" id="VARRWEM"/>
<dbReference type="PROSITE" id="PS00108">
    <property type="entry name" value="PROTEIN_KINASE_ST"/>
    <property type="match status" value="1"/>
</dbReference>
<evidence type="ECO:0000313" key="25">
    <source>
        <dbReference type="EnsemblMetazoa" id="XP_038074702.1"/>
    </source>
</evidence>
<keyword evidence="9" id="KW-0808">Transferase</keyword>
<dbReference type="InterPro" id="IPR002219">
    <property type="entry name" value="PKC_DAG/PE"/>
</dbReference>
<evidence type="ECO:0000256" key="19">
    <source>
        <dbReference type="ARBA" id="ARBA00047272"/>
    </source>
</evidence>
<dbReference type="CDD" id="cd14082">
    <property type="entry name" value="STKc_PKD"/>
    <property type="match status" value="1"/>
</dbReference>
<proteinExistence type="inferred from homology"/>
<dbReference type="Pfam" id="PF00169">
    <property type="entry name" value="PH"/>
    <property type="match status" value="1"/>
</dbReference>
<evidence type="ECO:0000256" key="4">
    <source>
        <dbReference type="ARBA" id="ARBA00008582"/>
    </source>
</evidence>
<dbReference type="InterPro" id="IPR011993">
    <property type="entry name" value="PH-like_dom_sf"/>
</dbReference>
<evidence type="ECO:0000256" key="21">
    <source>
        <dbReference type="SAM" id="MobiDB-lite"/>
    </source>
</evidence>
<keyword evidence="14" id="KW-0418">Kinase</keyword>
<dbReference type="SUPFAM" id="SSF56112">
    <property type="entry name" value="Protein kinase-like (PK-like)"/>
    <property type="match status" value="1"/>
</dbReference>
<comment type="catalytic activity">
    <reaction evidence="19">
        <text>L-threonyl-[protein] + ATP = O-phospho-L-threonyl-[protein] + ADP + H(+)</text>
        <dbReference type="Rhea" id="RHEA:46608"/>
        <dbReference type="Rhea" id="RHEA-COMP:11060"/>
        <dbReference type="Rhea" id="RHEA-COMP:11605"/>
        <dbReference type="ChEBI" id="CHEBI:15378"/>
        <dbReference type="ChEBI" id="CHEBI:30013"/>
        <dbReference type="ChEBI" id="CHEBI:30616"/>
        <dbReference type="ChEBI" id="CHEBI:61977"/>
        <dbReference type="ChEBI" id="CHEBI:456216"/>
        <dbReference type="EC" id="2.7.11.13"/>
    </reaction>
</comment>
<dbReference type="SMART" id="SM00220">
    <property type="entry name" value="S_TKc"/>
    <property type="match status" value="1"/>
</dbReference>
<evidence type="ECO:0000259" key="24">
    <source>
        <dbReference type="PROSITE" id="PS50081"/>
    </source>
</evidence>
<dbReference type="Pfam" id="PF00130">
    <property type="entry name" value="C1_1"/>
    <property type="match status" value="2"/>
</dbReference>
<evidence type="ECO:0000256" key="10">
    <source>
        <dbReference type="ARBA" id="ARBA00022723"/>
    </source>
</evidence>
<feature type="domain" description="PH" evidence="22">
    <location>
        <begin position="377"/>
        <end position="495"/>
    </location>
</feature>
<dbReference type="CDD" id="cd20795">
    <property type="entry name" value="C1_PKD_rpt1"/>
    <property type="match status" value="1"/>
</dbReference>
<feature type="compositionally biased region" description="Basic and acidic residues" evidence="21">
    <location>
        <begin position="954"/>
        <end position="965"/>
    </location>
</feature>
<dbReference type="InterPro" id="IPR020454">
    <property type="entry name" value="DAG/PE-bd"/>
</dbReference>
<dbReference type="Gene3D" id="1.10.510.10">
    <property type="entry name" value="Transferase(Phosphotransferase) domain 1"/>
    <property type="match status" value="1"/>
</dbReference>
<dbReference type="Gene3D" id="3.30.60.20">
    <property type="match status" value="2"/>
</dbReference>
<dbReference type="AlphaFoldDB" id="A0A914BGZ2"/>
<keyword evidence="8" id="KW-0597">Phosphoprotein</keyword>
<dbReference type="GO" id="GO:0016020">
    <property type="term" value="C:membrane"/>
    <property type="evidence" value="ECO:0007669"/>
    <property type="project" value="UniProtKB-SubCell"/>
</dbReference>
<dbReference type="PROSITE" id="PS50011">
    <property type="entry name" value="PROTEIN_KINASE_DOM"/>
    <property type="match status" value="1"/>
</dbReference>
<dbReference type="GO" id="GO:0005524">
    <property type="term" value="F:ATP binding"/>
    <property type="evidence" value="ECO:0007669"/>
    <property type="project" value="UniProtKB-UniRule"/>
</dbReference>
<dbReference type="FunFam" id="1.10.510.10:FF:000151">
    <property type="entry name" value="Serine/threonine-protein kinase"/>
    <property type="match status" value="1"/>
</dbReference>
<dbReference type="InterPro" id="IPR000719">
    <property type="entry name" value="Prot_kinase_dom"/>
</dbReference>
<dbReference type="PROSITE" id="PS00107">
    <property type="entry name" value="PROTEIN_KINASE_ATP"/>
    <property type="match status" value="1"/>
</dbReference>
<dbReference type="RefSeq" id="XP_038074702.1">
    <property type="nucleotide sequence ID" value="XM_038218774.1"/>
</dbReference>
<keyword evidence="18" id="KW-0472">Membrane</keyword>
<dbReference type="InterPro" id="IPR046349">
    <property type="entry name" value="C1-like_sf"/>
</dbReference>
<dbReference type="SUPFAM" id="SSF57889">
    <property type="entry name" value="Cysteine-rich domain"/>
    <property type="match status" value="2"/>
</dbReference>
<feature type="domain" description="Protein kinase" evidence="23">
    <location>
        <begin position="658"/>
        <end position="914"/>
    </location>
</feature>
<dbReference type="EnsemblMetazoa" id="XM_038218774.1">
    <property type="protein sequence ID" value="XP_038074702.1"/>
    <property type="gene ID" value="LOC119742640"/>
</dbReference>
<evidence type="ECO:0000256" key="3">
    <source>
        <dbReference type="ARBA" id="ARBA00004496"/>
    </source>
</evidence>
<dbReference type="InterPro" id="IPR057764">
    <property type="entry name" value="Ubiquitin_PRKD1-3_N"/>
</dbReference>
<feature type="compositionally biased region" description="Polar residues" evidence="21">
    <location>
        <begin position="322"/>
        <end position="331"/>
    </location>
</feature>
<evidence type="ECO:0000259" key="23">
    <source>
        <dbReference type="PROSITE" id="PS50011"/>
    </source>
</evidence>
<dbReference type="InterPro" id="IPR011009">
    <property type="entry name" value="Kinase-like_dom_sf"/>
</dbReference>
<feature type="compositionally biased region" description="Basic and acidic residues" evidence="21">
    <location>
        <begin position="296"/>
        <end position="311"/>
    </location>
</feature>
<dbReference type="SMART" id="SM00233">
    <property type="entry name" value="PH"/>
    <property type="match status" value="1"/>
</dbReference>
<comment type="subcellular location">
    <subcellularLocation>
        <location evidence="3">Cytoplasm</location>
    </subcellularLocation>
    <subcellularLocation>
        <location evidence="2">Membrane</location>
    </subcellularLocation>
</comment>
<dbReference type="GO" id="GO:0005829">
    <property type="term" value="C:cytosol"/>
    <property type="evidence" value="ECO:0007669"/>
    <property type="project" value="TreeGrafter"/>
</dbReference>
<dbReference type="Gene3D" id="2.30.29.30">
    <property type="entry name" value="Pleckstrin-homology domain (PH domain)/Phosphotyrosine-binding domain (PTB)"/>
    <property type="match status" value="1"/>
</dbReference>
<dbReference type="InterPro" id="IPR001849">
    <property type="entry name" value="PH_domain"/>
</dbReference>
<dbReference type="PRINTS" id="PR00008">
    <property type="entry name" value="DAGPEDOMAIN"/>
</dbReference>
<feature type="domain" description="Phorbol-ester/DAG-type" evidence="24">
    <location>
        <begin position="123"/>
        <end position="173"/>
    </location>
</feature>
<feature type="region of interest" description="Disordered" evidence="21">
    <location>
        <begin position="581"/>
        <end position="631"/>
    </location>
</feature>
<feature type="region of interest" description="Disordered" evidence="21">
    <location>
        <begin position="954"/>
        <end position="984"/>
    </location>
</feature>
<dbReference type="InterPro" id="IPR008271">
    <property type="entry name" value="Ser/Thr_kinase_AS"/>
</dbReference>
<comment type="cofactor">
    <cofactor evidence="1">
        <name>Mg(2+)</name>
        <dbReference type="ChEBI" id="CHEBI:18420"/>
    </cofactor>
</comment>
<name>A0A914BGZ2_PATMI</name>
<keyword evidence="7" id="KW-0723">Serine/threonine-protein kinase</keyword>
<dbReference type="EC" id="2.7.11.13" evidence="5"/>
<dbReference type="PROSITE" id="PS50003">
    <property type="entry name" value="PH_DOMAIN"/>
    <property type="match status" value="1"/>
</dbReference>
<keyword evidence="17" id="KW-0460">Magnesium</keyword>
<dbReference type="FunFam" id="3.30.60.20:FF:000007">
    <property type="entry name" value="Serine/threonine-protein kinase"/>
    <property type="match status" value="1"/>
</dbReference>
<dbReference type="GO" id="GO:0004697">
    <property type="term" value="F:diacylglycerol-dependent serine/threonine kinase activity"/>
    <property type="evidence" value="ECO:0007669"/>
    <property type="project" value="UniProtKB-EC"/>
</dbReference>
<feature type="binding site" evidence="20">
    <location>
        <position position="687"/>
    </location>
    <ligand>
        <name>ATP</name>
        <dbReference type="ChEBI" id="CHEBI:30616"/>
    </ligand>
</feature>
<evidence type="ECO:0000259" key="22">
    <source>
        <dbReference type="PROSITE" id="PS50003"/>
    </source>
</evidence>
<keyword evidence="6" id="KW-0963">Cytoplasm</keyword>
<feature type="domain" description="Phorbol-ester/DAG-type" evidence="24">
    <location>
        <begin position="242"/>
        <end position="292"/>
    </location>
</feature>
<dbReference type="Proteomes" id="UP000887568">
    <property type="component" value="Unplaced"/>
</dbReference>
<evidence type="ECO:0000256" key="15">
    <source>
        <dbReference type="ARBA" id="ARBA00022833"/>
    </source>
</evidence>
<evidence type="ECO:0000256" key="9">
    <source>
        <dbReference type="ARBA" id="ARBA00022679"/>
    </source>
</evidence>
<evidence type="ECO:0000256" key="20">
    <source>
        <dbReference type="PROSITE-ProRule" id="PRU10141"/>
    </source>
</evidence>
<dbReference type="GeneID" id="119742640"/>
<reference evidence="25" key="1">
    <citation type="submission" date="2022-11" db="UniProtKB">
        <authorList>
            <consortium name="EnsemblMetazoa"/>
        </authorList>
    </citation>
    <scope>IDENTIFICATION</scope>
</reference>
<evidence type="ECO:0000313" key="26">
    <source>
        <dbReference type="Proteomes" id="UP000887568"/>
    </source>
</evidence>
<evidence type="ECO:0000256" key="7">
    <source>
        <dbReference type="ARBA" id="ARBA00022527"/>
    </source>
</evidence>
<evidence type="ECO:0000256" key="14">
    <source>
        <dbReference type="ARBA" id="ARBA00022777"/>
    </source>
</evidence>
<dbReference type="PANTHER" id="PTHR22968">
    <property type="entry name" value="PROTEIN KINASE C, MU"/>
    <property type="match status" value="1"/>
</dbReference>
<evidence type="ECO:0000256" key="13">
    <source>
        <dbReference type="ARBA" id="ARBA00022771"/>
    </source>
</evidence>
<evidence type="ECO:0000256" key="18">
    <source>
        <dbReference type="ARBA" id="ARBA00023136"/>
    </source>
</evidence>
<accession>A0A914BGZ2</accession>
<sequence length="984" mass="110443">MGDEVTSKTSNMSNAGSTVPCFSIQIGFVRETFSIPDEAGERRSAIIKEKVNDMVRKRFPEHDFYGVYDKILLFKHTPGESYVLQPITYASEIPDGSLVEAVLSVFGEAFEATATVEDRQIRPHTLYVHSYKSPTFCDFCGQMLFGLVRQGLKCHGCGGNYHKRCAFKIPNDCTLSKRRPSSIAYSSASLPWSTSEMSLASDTSDPMSMLLSKADSYSKRSPSCGGRPLWVEKAVASRIKVPHTFVVHSYTKPTICQYCRKLLVGLFRQGIQCKDCKFNCHKRCAEKVPKDCLGEAPLHERESEDQEKLNESDENEPEENDASTNRDSLGDTQDEDVGPEADSPPGPDNPLSPVQSNNIPLMRIVQSVKHTKRRSSQVLKEGWMVHCTDKDSMRKRHFWRIDTKSITLYQSDSSTRYYKEIPLSEILAVKTGSSDEEKSSHCFEIKTARTIYFVGEKKEVAMATLTVDGEESPTESGIGIEVAKIWEKKIRQALMPVTPQQSTTSVTSSSSPMEVSSGECTCNSRPAHCHAHHTHHASSATSTNSSSIPHNVSYAAASTGVGTVGPSIPHHHRYMVMHQLSPPEESPGAVSQPTPPKRAGSAANKPTEKYKGYTPHKRTSEGSYTAIGSGATNENGEHLILDETVRHEKNDISQHYQIFPDEILGSGQFGIVYGGVHRTSARQVAIKVIDKLRFPTKQETQLKNEVSILHKVRHHGVVNLERMFETPERVFVVMEKLKGDMLEMILSSVNGRLDERVTRFLISQILIALKYLHIKNVVHCDLKPENVLLSSEGDFPQVKLCDFGFARIIGEKSFRRSVVGTPAYLAPEVLRSKGYNRSLDMWSVGVIIYVSLSGTFPFNEDEEITDQIHNAAFMFPPNPWNEISANAINLIGNLLQVKLRKRYTADKSLAHPWLQDYQTWLDLRELESQVGERYLTHESDDERWEEYRRDHIEGANRRSPNHEPVNESPIHLSPGRHMERVSTL</sequence>
<dbReference type="PROSITE" id="PS00479">
    <property type="entry name" value="ZF_DAG_PE_1"/>
    <property type="match status" value="2"/>
</dbReference>
<keyword evidence="15" id="KW-0862">Zinc</keyword>
<evidence type="ECO:0000256" key="8">
    <source>
        <dbReference type="ARBA" id="ARBA00022553"/>
    </source>
</evidence>
<dbReference type="OrthoDB" id="10252171at2759"/>
<feature type="compositionally biased region" description="Acidic residues" evidence="21">
    <location>
        <begin position="312"/>
        <end position="321"/>
    </location>
</feature>
<dbReference type="SMART" id="SM00109">
    <property type="entry name" value="C1"/>
    <property type="match status" value="2"/>
</dbReference>
<dbReference type="Gene3D" id="3.30.200.20">
    <property type="entry name" value="Phosphorylase Kinase, domain 1"/>
    <property type="match status" value="1"/>
</dbReference>
<keyword evidence="26" id="KW-1185">Reference proteome</keyword>
<dbReference type="CDD" id="cd01239">
    <property type="entry name" value="PH_PKD"/>
    <property type="match status" value="1"/>
</dbReference>
<comment type="similarity">
    <text evidence="4">Belongs to the protein kinase superfamily. CAMK Ser/Thr protein kinase family. PKD subfamily.</text>
</comment>
<evidence type="ECO:0000256" key="1">
    <source>
        <dbReference type="ARBA" id="ARBA00001946"/>
    </source>
</evidence>
<dbReference type="GO" id="GO:0008270">
    <property type="term" value="F:zinc ion binding"/>
    <property type="evidence" value="ECO:0007669"/>
    <property type="project" value="UniProtKB-KW"/>
</dbReference>
<keyword evidence="13" id="KW-0863">Zinc-finger</keyword>
<evidence type="ECO:0000256" key="5">
    <source>
        <dbReference type="ARBA" id="ARBA00012429"/>
    </source>
</evidence>
<protein>
    <recommendedName>
        <fullName evidence="5">protein kinase C</fullName>
        <ecNumber evidence="5">2.7.11.13</ecNumber>
    </recommendedName>
</protein>
<dbReference type="FunFam" id="3.30.60.20:FF:000021">
    <property type="entry name" value="Serine/threonine-protein kinase"/>
    <property type="match status" value="1"/>
</dbReference>
<dbReference type="Pfam" id="PF00069">
    <property type="entry name" value="Pkinase"/>
    <property type="match status" value="1"/>
</dbReference>
<feature type="region of interest" description="Disordered" evidence="21">
    <location>
        <begin position="296"/>
        <end position="359"/>
    </location>
</feature>
<dbReference type="SUPFAM" id="SSF50729">
    <property type="entry name" value="PH domain-like"/>
    <property type="match status" value="1"/>
</dbReference>
<dbReference type="GO" id="GO:0035556">
    <property type="term" value="P:intracellular signal transduction"/>
    <property type="evidence" value="ECO:0007669"/>
    <property type="project" value="TreeGrafter"/>
</dbReference>
<evidence type="ECO:0000256" key="12">
    <source>
        <dbReference type="ARBA" id="ARBA00022741"/>
    </source>
</evidence>
<dbReference type="Pfam" id="PF25525">
    <property type="entry name" value="Ubiquitin_PRKD1_N"/>
    <property type="match status" value="1"/>
</dbReference>
<evidence type="ECO:0000256" key="17">
    <source>
        <dbReference type="ARBA" id="ARBA00022842"/>
    </source>
</evidence>
<evidence type="ECO:0000256" key="11">
    <source>
        <dbReference type="ARBA" id="ARBA00022737"/>
    </source>
</evidence>
<dbReference type="GO" id="GO:0007200">
    <property type="term" value="P:phospholipase C-activating G protein-coupled receptor signaling pathway"/>
    <property type="evidence" value="ECO:0007669"/>
    <property type="project" value="TreeGrafter"/>
</dbReference>
<organism evidence="25 26">
    <name type="scientific">Patiria miniata</name>
    <name type="common">Bat star</name>
    <name type="synonym">Asterina miniata</name>
    <dbReference type="NCBI Taxonomy" id="46514"/>
    <lineage>
        <taxon>Eukaryota</taxon>
        <taxon>Metazoa</taxon>
        <taxon>Echinodermata</taxon>
        <taxon>Eleutherozoa</taxon>
        <taxon>Asterozoa</taxon>
        <taxon>Asteroidea</taxon>
        <taxon>Valvatacea</taxon>
        <taxon>Valvatida</taxon>
        <taxon>Asterinidae</taxon>
        <taxon>Patiria</taxon>
    </lineage>
</organism>
<evidence type="ECO:0000256" key="2">
    <source>
        <dbReference type="ARBA" id="ARBA00004370"/>
    </source>
</evidence>
<dbReference type="InterPro" id="IPR017441">
    <property type="entry name" value="Protein_kinase_ATP_BS"/>
</dbReference>
<dbReference type="PANTHER" id="PTHR22968:SF24">
    <property type="entry name" value="SERINE_THREONINE-PROTEIN KINASE"/>
    <property type="match status" value="1"/>
</dbReference>
<keyword evidence="10" id="KW-0479">Metal-binding</keyword>
<dbReference type="PROSITE" id="PS50081">
    <property type="entry name" value="ZF_DAG_PE_2"/>
    <property type="match status" value="2"/>
</dbReference>
<keyword evidence="11" id="KW-0677">Repeat</keyword>